<evidence type="ECO:0000313" key="2">
    <source>
        <dbReference type="Proteomes" id="UP000299102"/>
    </source>
</evidence>
<evidence type="ECO:0000313" key="1">
    <source>
        <dbReference type="EMBL" id="GBP16347.1"/>
    </source>
</evidence>
<accession>A0A4C1TQU8</accession>
<organism evidence="1 2">
    <name type="scientific">Eumeta variegata</name>
    <name type="common">Bagworm moth</name>
    <name type="synonym">Eumeta japonica</name>
    <dbReference type="NCBI Taxonomy" id="151549"/>
    <lineage>
        <taxon>Eukaryota</taxon>
        <taxon>Metazoa</taxon>
        <taxon>Ecdysozoa</taxon>
        <taxon>Arthropoda</taxon>
        <taxon>Hexapoda</taxon>
        <taxon>Insecta</taxon>
        <taxon>Pterygota</taxon>
        <taxon>Neoptera</taxon>
        <taxon>Endopterygota</taxon>
        <taxon>Lepidoptera</taxon>
        <taxon>Glossata</taxon>
        <taxon>Ditrysia</taxon>
        <taxon>Tineoidea</taxon>
        <taxon>Psychidae</taxon>
        <taxon>Oiketicinae</taxon>
        <taxon>Eumeta</taxon>
    </lineage>
</organism>
<protein>
    <submittedName>
        <fullName evidence="1">Uncharacterized protein</fullName>
    </submittedName>
</protein>
<keyword evidence="2" id="KW-1185">Reference proteome</keyword>
<comment type="caution">
    <text evidence="1">The sequence shown here is derived from an EMBL/GenBank/DDBJ whole genome shotgun (WGS) entry which is preliminary data.</text>
</comment>
<name>A0A4C1TQU8_EUMVA</name>
<reference evidence="1 2" key="1">
    <citation type="journal article" date="2019" name="Commun. Biol.">
        <title>The bagworm genome reveals a unique fibroin gene that provides high tensile strength.</title>
        <authorList>
            <person name="Kono N."/>
            <person name="Nakamura H."/>
            <person name="Ohtoshi R."/>
            <person name="Tomita M."/>
            <person name="Numata K."/>
            <person name="Arakawa K."/>
        </authorList>
    </citation>
    <scope>NUCLEOTIDE SEQUENCE [LARGE SCALE GENOMIC DNA]</scope>
</reference>
<dbReference type="Proteomes" id="UP000299102">
    <property type="component" value="Unassembled WGS sequence"/>
</dbReference>
<gene>
    <name evidence="1" type="ORF">EVAR_101571_1</name>
</gene>
<dbReference type="AlphaFoldDB" id="A0A4C1TQU8"/>
<proteinExistence type="predicted"/>
<dbReference type="EMBL" id="BGZK01006015">
    <property type="protein sequence ID" value="GBP16347.1"/>
    <property type="molecule type" value="Genomic_DNA"/>
</dbReference>
<sequence>MGCKALVRLQPFSRTQTATEDETFVVDEVVHGDDEFAVTSDNKADDDDDDSVADVEGLGNVLFLKFCVETASTITDAEFVVIADVVGGERDEKKEDEDVEVMEWLK</sequence>